<protein>
    <recommendedName>
        <fullName evidence="9">Tryptophan synthase alpha chain</fullName>
        <ecNumber evidence="9">4.2.1.20</ecNumber>
    </recommendedName>
</protein>
<dbReference type="EMBL" id="QWEH01000010">
    <property type="protein sequence ID" value="RHW31069.1"/>
    <property type="molecule type" value="Genomic_DNA"/>
</dbReference>
<comment type="caution">
    <text evidence="11">The sequence shown here is derived from an EMBL/GenBank/DDBJ whole genome shotgun (WGS) entry which is preliminary data.</text>
</comment>
<sequence>MGKAKLEKAIQDKARVNEKLFVPYMMAGDGGLDRLEETIYFLQNCGAAAIEVGIPFSDPVADGPIIQEAGIRALKHGTTLATVIDKLATFKDRRSIPIVIMTYLNPILAYGIDRFTKDCLQAGVDGVIIPDIPMEEEGIIASSLQEQNIAFIRLAAMTSSEERLIELAKRSEGFLYAVAVKGTTGERETHDTKVHDYLKLLKKNSSIPVLAGFGVSNAEQAQQLSKACDGVIVGSKIVQLLHEGKLKDIQQLINGSIQSNVQKVR</sequence>
<evidence type="ECO:0000256" key="1">
    <source>
        <dbReference type="ARBA" id="ARBA00003365"/>
    </source>
</evidence>
<dbReference type="InterPro" id="IPR011060">
    <property type="entry name" value="RibuloseP-bd_barrel"/>
</dbReference>
<evidence type="ECO:0000256" key="10">
    <source>
        <dbReference type="RuleBase" id="RU003662"/>
    </source>
</evidence>
<accession>A0A417YEL0</accession>
<comment type="catalytic activity">
    <reaction evidence="8 9">
        <text>(1S,2R)-1-C-(indol-3-yl)glycerol 3-phosphate + L-serine = D-glyceraldehyde 3-phosphate + L-tryptophan + H2O</text>
        <dbReference type="Rhea" id="RHEA:10532"/>
        <dbReference type="ChEBI" id="CHEBI:15377"/>
        <dbReference type="ChEBI" id="CHEBI:33384"/>
        <dbReference type="ChEBI" id="CHEBI:57912"/>
        <dbReference type="ChEBI" id="CHEBI:58866"/>
        <dbReference type="ChEBI" id="CHEBI:59776"/>
        <dbReference type="EC" id="4.2.1.20"/>
    </reaction>
</comment>
<organism evidence="11 12">
    <name type="scientific">Oceanobacillus profundus</name>
    <dbReference type="NCBI Taxonomy" id="372463"/>
    <lineage>
        <taxon>Bacteria</taxon>
        <taxon>Bacillati</taxon>
        <taxon>Bacillota</taxon>
        <taxon>Bacilli</taxon>
        <taxon>Bacillales</taxon>
        <taxon>Bacillaceae</taxon>
        <taxon>Oceanobacillus</taxon>
    </lineage>
</organism>
<evidence type="ECO:0000256" key="6">
    <source>
        <dbReference type="ARBA" id="ARBA00023141"/>
    </source>
</evidence>
<name>A0A417YEL0_9BACI</name>
<evidence type="ECO:0000256" key="3">
    <source>
        <dbReference type="ARBA" id="ARBA00011270"/>
    </source>
</evidence>
<comment type="function">
    <text evidence="1 9">The alpha subunit is responsible for the aldol cleavage of indoleglycerol phosphate to indole and glyceraldehyde 3-phosphate.</text>
</comment>
<dbReference type="InterPro" id="IPR013785">
    <property type="entry name" value="Aldolase_TIM"/>
</dbReference>
<dbReference type="HAMAP" id="MF_00131">
    <property type="entry name" value="Trp_synth_alpha"/>
    <property type="match status" value="1"/>
</dbReference>
<dbReference type="GO" id="GO:0004834">
    <property type="term" value="F:tryptophan synthase activity"/>
    <property type="evidence" value="ECO:0007669"/>
    <property type="project" value="UniProtKB-UniRule"/>
</dbReference>
<evidence type="ECO:0000256" key="9">
    <source>
        <dbReference type="HAMAP-Rule" id="MF_00131"/>
    </source>
</evidence>
<keyword evidence="7 9" id="KW-0456">Lyase</keyword>
<dbReference type="EC" id="4.2.1.20" evidence="9"/>
<evidence type="ECO:0000313" key="12">
    <source>
        <dbReference type="Proteomes" id="UP000285456"/>
    </source>
</evidence>
<dbReference type="NCBIfam" id="TIGR00262">
    <property type="entry name" value="trpA"/>
    <property type="match status" value="1"/>
</dbReference>
<dbReference type="PROSITE" id="PS00167">
    <property type="entry name" value="TRP_SYNTHASE_ALPHA"/>
    <property type="match status" value="1"/>
</dbReference>
<dbReference type="AlphaFoldDB" id="A0A417YEL0"/>
<evidence type="ECO:0000313" key="11">
    <source>
        <dbReference type="EMBL" id="RHW31069.1"/>
    </source>
</evidence>
<comment type="subunit">
    <text evidence="3 9">Tetramer of two alpha and two beta chains.</text>
</comment>
<evidence type="ECO:0000256" key="7">
    <source>
        <dbReference type="ARBA" id="ARBA00023239"/>
    </source>
</evidence>
<dbReference type="Gene3D" id="3.20.20.70">
    <property type="entry name" value="Aldolase class I"/>
    <property type="match status" value="1"/>
</dbReference>
<dbReference type="PANTHER" id="PTHR43406">
    <property type="entry name" value="TRYPTOPHAN SYNTHASE, ALPHA CHAIN"/>
    <property type="match status" value="1"/>
</dbReference>
<dbReference type="GO" id="GO:0005829">
    <property type="term" value="C:cytosol"/>
    <property type="evidence" value="ECO:0007669"/>
    <property type="project" value="TreeGrafter"/>
</dbReference>
<proteinExistence type="inferred from homology"/>
<dbReference type="Pfam" id="PF00290">
    <property type="entry name" value="Trp_syntA"/>
    <property type="match status" value="1"/>
</dbReference>
<dbReference type="InterPro" id="IPR018204">
    <property type="entry name" value="Trp_synthase_alpha_AS"/>
</dbReference>
<dbReference type="OrthoDB" id="9804578at2"/>
<keyword evidence="6 9" id="KW-0057">Aromatic amino acid biosynthesis</keyword>
<keyword evidence="5 9" id="KW-0822">Tryptophan biosynthesis</keyword>
<keyword evidence="12" id="KW-1185">Reference proteome</keyword>
<reference evidence="11 12" key="1">
    <citation type="journal article" date="2007" name="Int. J. Syst. Evol. Microbiol.">
        <title>Oceanobacillus profundus sp. nov., isolated from a deep-sea sediment core.</title>
        <authorList>
            <person name="Kim Y.G."/>
            <person name="Choi D.H."/>
            <person name="Hyun S."/>
            <person name="Cho B.C."/>
        </authorList>
    </citation>
    <scope>NUCLEOTIDE SEQUENCE [LARGE SCALE GENOMIC DNA]</scope>
    <source>
        <strain evidence="11 12">DSM 18246</strain>
    </source>
</reference>
<comment type="similarity">
    <text evidence="9 10">Belongs to the TrpA family.</text>
</comment>
<dbReference type="PANTHER" id="PTHR43406:SF1">
    <property type="entry name" value="TRYPTOPHAN SYNTHASE ALPHA CHAIN, CHLOROPLASTIC"/>
    <property type="match status" value="1"/>
</dbReference>
<dbReference type="CDD" id="cd04724">
    <property type="entry name" value="Tryptophan_synthase_alpha"/>
    <property type="match status" value="1"/>
</dbReference>
<evidence type="ECO:0000256" key="4">
    <source>
        <dbReference type="ARBA" id="ARBA00022605"/>
    </source>
</evidence>
<keyword evidence="4 9" id="KW-0028">Amino-acid biosynthesis</keyword>
<evidence type="ECO:0000256" key="2">
    <source>
        <dbReference type="ARBA" id="ARBA00004733"/>
    </source>
</evidence>
<comment type="pathway">
    <text evidence="2 9">Amino-acid biosynthesis; L-tryptophan biosynthesis; L-tryptophan from chorismate: step 5/5.</text>
</comment>
<dbReference type="SUPFAM" id="SSF51366">
    <property type="entry name" value="Ribulose-phoshate binding barrel"/>
    <property type="match status" value="1"/>
</dbReference>
<feature type="active site" description="Proton acceptor" evidence="9">
    <location>
        <position position="51"/>
    </location>
</feature>
<dbReference type="UniPathway" id="UPA00035">
    <property type="reaction ID" value="UER00044"/>
</dbReference>
<dbReference type="FunFam" id="3.20.20.70:FF:000037">
    <property type="entry name" value="Tryptophan synthase alpha chain"/>
    <property type="match status" value="1"/>
</dbReference>
<evidence type="ECO:0000256" key="8">
    <source>
        <dbReference type="ARBA" id="ARBA00049047"/>
    </source>
</evidence>
<dbReference type="Proteomes" id="UP000285456">
    <property type="component" value="Unassembled WGS sequence"/>
</dbReference>
<dbReference type="InterPro" id="IPR002028">
    <property type="entry name" value="Trp_synthase_suA"/>
</dbReference>
<feature type="active site" description="Proton acceptor" evidence="9">
    <location>
        <position position="62"/>
    </location>
</feature>
<dbReference type="RefSeq" id="WP_095311665.1">
    <property type="nucleotide sequence ID" value="NZ_JAMAWL010000008.1"/>
</dbReference>
<evidence type="ECO:0000256" key="5">
    <source>
        <dbReference type="ARBA" id="ARBA00022822"/>
    </source>
</evidence>
<gene>
    <name evidence="9" type="primary">trpA</name>
    <name evidence="11" type="ORF">D1B32_14970</name>
</gene>